<organism evidence="2 3">
    <name type="scientific">Sorangium atrum</name>
    <dbReference type="NCBI Taxonomy" id="2995308"/>
    <lineage>
        <taxon>Bacteria</taxon>
        <taxon>Pseudomonadati</taxon>
        <taxon>Myxococcota</taxon>
        <taxon>Polyangia</taxon>
        <taxon>Polyangiales</taxon>
        <taxon>Polyangiaceae</taxon>
        <taxon>Sorangium</taxon>
    </lineage>
</organism>
<name>A0ABT5BZK1_9BACT</name>
<dbReference type="InterPro" id="IPR053754">
    <property type="entry name" value="OligoMan_bind_ChitinaseAct_sf"/>
</dbReference>
<feature type="domain" description="Mannan-binding protein" evidence="1">
    <location>
        <begin position="177"/>
        <end position="209"/>
    </location>
</feature>
<dbReference type="Gene3D" id="3.30.1490.230">
    <property type="match status" value="3"/>
</dbReference>
<dbReference type="RefSeq" id="WP_272096595.1">
    <property type="nucleotide sequence ID" value="NZ_JAQNDK010000002.1"/>
</dbReference>
<feature type="domain" description="Mannan-binding protein" evidence="1">
    <location>
        <begin position="70"/>
        <end position="104"/>
    </location>
</feature>
<protein>
    <submittedName>
        <fullName evidence="2">Mannan-binding lectin</fullName>
    </submittedName>
</protein>
<dbReference type="Proteomes" id="UP001217485">
    <property type="component" value="Unassembled WGS sequence"/>
</dbReference>
<reference evidence="2 3" key="1">
    <citation type="submission" date="2023-01" db="EMBL/GenBank/DDBJ databases">
        <title>Minimal conservation of predation-associated metabolite biosynthetic gene clusters underscores biosynthetic potential of Myxococcota including descriptions for ten novel species: Archangium lansinium sp. nov., Myxococcus landrumus sp. nov., Nannocystis bai.</title>
        <authorList>
            <person name="Ahearne A."/>
            <person name="Stevens C."/>
            <person name="Dowd S."/>
        </authorList>
    </citation>
    <scope>NUCLEOTIDE SEQUENCE [LARGE SCALE GENOMIC DNA]</scope>
    <source>
        <strain evidence="2 3">WIWO2</strain>
    </source>
</reference>
<accession>A0ABT5BZK1</accession>
<evidence type="ECO:0000259" key="1">
    <source>
        <dbReference type="Pfam" id="PF12151"/>
    </source>
</evidence>
<keyword evidence="3" id="KW-1185">Reference proteome</keyword>
<dbReference type="PROSITE" id="PS51257">
    <property type="entry name" value="PROKAR_LIPOPROTEIN"/>
    <property type="match status" value="1"/>
</dbReference>
<feature type="domain" description="Mannan-binding protein" evidence="1">
    <location>
        <begin position="120"/>
        <end position="157"/>
    </location>
</feature>
<dbReference type="EMBL" id="JAQNDK010000002">
    <property type="protein sequence ID" value="MDC0679599.1"/>
    <property type="molecule type" value="Genomic_DNA"/>
</dbReference>
<dbReference type="Pfam" id="PF12151">
    <property type="entry name" value="MVL"/>
    <property type="match status" value="3"/>
</dbReference>
<proteinExistence type="predicted"/>
<evidence type="ECO:0000313" key="2">
    <source>
        <dbReference type="EMBL" id="MDC0679599.1"/>
    </source>
</evidence>
<gene>
    <name evidence="2" type="ORF">POL72_17775</name>
</gene>
<dbReference type="InterPro" id="IPR021992">
    <property type="entry name" value="MVL"/>
</dbReference>
<sequence>MNTKHILSALFTSSAFGILLIAGCSVPMDEGGSEQAFADEEIVEEASQALGPACVAKNLALEAGPIWNTTDAQTKCPNVCNPQNMNWNGQWWTTVPGAMSVCECSPRPAAVVQAGPIWSNTHAQTQCPNTCAAFSSATKWDGQWWTTVPGQMSVCECATTPPATVSLEAGPIWSSADAPSKCPAACGTSRAWNGQWSTTVSGQMSVCGCACTP</sequence>
<comment type="caution">
    <text evidence="2">The sequence shown here is derived from an EMBL/GenBank/DDBJ whole genome shotgun (WGS) entry which is preliminary data.</text>
</comment>
<evidence type="ECO:0000313" key="3">
    <source>
        <dbReference type="Proteomes" id="UP001217485"/>
    </source>
</evidence>